<evidence type="ECO:0000256" key="1">
    <source>
        <dbReference type="ARBA" id="ARBA00004496"/>
    </source>
</evidence>
<evidence type="ECO:0000256" key="6">
    <source>
        <dbReference type="ARBA" id="ARBA00022960"/>
    </source>
</evidence>
<dbReference type="InterPro" id="IPR050068">
    <property type="entry name" value="MurA_subfamily"/>
</dbReference>
<evidence type="ECO:0000256" key="5">
    <source>
        <dbReference type="ARBA" id="ARBA00022679"/>
    </source>
</evidence>
<keyword evidence="7 12" id="KW-0573">Peptidoglycan synthesis</keyword>
<dbReference type="NCBIfam" id="TIGR01072">
    <property type="entry name" value="murA"/>
    <property type="match status" value="1"/>
</dbReference>
<evidence type="ECO:0000256" key="11">
    <source>
        <dbReference type="ARBA" id="ARBA00047527"/>
    </source>
</evidence>
<dbReference type="GO" id="GO:0071555">
    <property type="term" value="P:cell wall organization"/>
    <property type="evidence" value="ECO:0007669"/>
    <property type="project" value="UniProtKB-KW"/>
</dbReference>
<keyword evidence="6 12" id="KW-0133">Cell shape</keyword>
<evidence type="ECO:0000256" key="8">
    <source>
        <dbReference type="ARBA" id="ARBA00023306"/>
    </source>
</evidence>
<feature type="repeat" description="ANK" evidence="13">
    <location>
        <begin position="178"/>
        <end position="211"/>
    </location>
</feature>
<keyword evidence="13" id="KW-0040">ANK repeat</keyword>
<feature type="binding site" evidence="12">
    <location>
        <position position="327"/>
    </location>
    <ligand>
        <name>UDP-N-acetyl-alpha-D-glucosamine</name>
        <dbReference type="ChEBI" id="CHEBI:57705"/>
    </ligand>
</feature>
<dbReference type="GO" id="GO:0005737">
    <property type="term" value="C:cytoplasm"/>
    <property type="evidence" value="ECO:0007669"/>
    <property type="project" value="UniProtKB-SubCell"/>
</dbReference>
<comment type="catalytic activity">
    <reaction evidence="11 12">
        <text>phosphoenolpyruvate + UDP-N-acetyl-alpha-D-glucosamine = UDP-N-acetyl-3-O-(1-carboxyvinyl)-alpha-D-glucosamine + phosphate</text>
        <dbReference type="Rhea" id="RHEA:18681"/>
        <dbReference type="ChEBI" id="CHEBI:43474"/>
        <dbReference type="ChEBI" id="CHEBI:57705"/>
        <dbReference type="ChEBI" id="CHEBI:58702"/>
        <dbReference type="ChEBI" id="CHEBI:68483"/>
        <dbReference type="EC" id="2.5.1.7"/>
    </reaction>
</comment>
<dbReference type="InterPro" id="IPR005750">
    <property type="entry name" value="UDP_GlcNAc_COvinyl_MurA"/>
</dbReference>
<dbReference type="PANTHER" id="PTHR43783">
    <property type="entry name" value="UDP-N-ACETYLGLUCOSAMINE 1-CARBOXYVINYLTRANSFERASE"/>
    <property type="match status" value="1"/>
</dbReference>
<evidence type="ECO:0000313" key="16">
    <source>
        <dbReference type="Proteomes" id="UP000230935"/>
    </source>
</evidence>
<accession>A0A2H0W2E3</accession>
<evidence type="ECO:0000256" key="3">
    <source>
        <dbReference type="ARBA" id="ARBA00022490"/>
    </source>
</evidence>
<evidence type="ECO:0000256" key="10">
    <source>
        <dbReference type="ARBA" id="ARBA00038367"/>
    </source>
</evidence>
<protein>
    <recommendedName>
        <fullName evidence="12">UDP-N-acetylglucosamine 1-carboxyvinyltransferase</fullName>
        <ecNumber evidence="12">2.5.1.7</ecNumber>
    </recommendedName>
    <alternativeName>
        <fullName evidence="12">Enoylpyruvate transferase</fullName>
    </alternativeName>
    <alternativeName>
        <fullName evidence="12">UDP-N-acetylglucosamine enolpyruvyl transferase</fullName>
        <shortName evidence="12">EPT</shortName>
    </alternativeName>
</protein>
<evidence type="ECO:0000256" key="2">
    <source>
        <dbReference type="ARBA" id="ARBA00004752"/>
    </source>
</evidence>
<dbReference type="PANTHER" id="PTHR43783:SF1">
    <property type="entry name" value="UDP-N-ACETYLGLUCOSAMINE 1-CARBOXYVINYLTRANSFERASE"/>
    <property type="match status" value="1"/>
</dbReference>
<dbReference type="CDD" id="cd01555">
    <property type="entry name" value="UdpNAET"/>
    <property type="match status" value="1"/>
</dbReference>
<dbReference type="Proteomes" id="UP000230935">
    <property type="component" value="Unassembled WGS sequence"/>
</dbReference>
<feature type="active site" description="Proton donor" evidence="12">
    <location>
        <position position="117"/>
    </location>
</feature>
<keyword evidence="9 12" id="KW-0961">Cell wall biogenesis/degradation</keyword>
<dbReference type="Pfam" id="PF00275">
    <property type="entry name" value="EPSP_synthase"/>
    <property type="match status" value="1"/>
</dbReference>
<dbReference type="HAMAP" id="MF_00111">
    <property type="entry name" value="MurA"/>
    <property type="match status" value="1"/>
</dbReference>
<dbReference type="NCBIfam" id="NF006873">
    <property type="entry name" value="PRK09369.1"/>
    <property type="match status" value="1"/>
</dbReference>
<gene>
    <name evidence="12 15" type="primary">murA</name>
    <name evidence="15" type="ORF">COT81_00775</name>
</gene>
<dbReference type="SUPFAM" id="SSF55205">
    <property type="entry name" value="EPT/RTPC-like"/>
    <property type="match status" value="1"/>
</dbReference>
<proteinExistence type="inferred from homology"/>
<dbReference type="PROSITE" id="PS50088">
    <property type="entry name" value="ANK_REPEAT"/>
    <property type="match status" value="1"/>
</dbReference>
<keyword evidence="5 12" id="KW-0808">Transferase</keyword>
<feature type="binding site" evidence="12">
    <location>
        <position position="305"/>
    </location>
    <ligand>
        <name>UDP-N-acetyl-alpha-D-glucosamine</name>
        <dbReference type="ChEBI" id="CHEBI:57705"/>
    </ligand>
</feature>
<dbReference type="Gene3D" id="3.65.10.10">
    <property type="entry name" value="Enolpyruvate transferase domain"/>
    <property type="match status" value="2"/>
</dbReference>
<reference evidence="16" key="1">
    <citation type="submission" date="2017-09" db="EMBL/GenBank/DDBJ databases">
        <title>Depth-based differentiation of microbial function through sediment-hosted aquifers and enrichment of novel symbionts in the deep terrestrial subsurface.</title>
        <authorList>
            <person name="Probst A.J."/>
            <person name="Ladd B."/>
            <person name="Jarett J.K."/>
            <person name="Geller-Mcgrath D.E."/>
            <person name="Sieber C.M.K."/>
            <person name="Emerson J.B."/>
            <person name="Anantharaman K."/>
            <person name="Thomas B.C."/>
            <person name="Malmstrom R."/>
            <person name="Stieglmeier M."/>
            <person name="Klingl A."/>
            <person name="Woyke T."/>
            <person name="Ryan C.M."/>
            <person name="Banfield J.F."/>
        </authorList>
    </citation>
    <scope>NUCLEOTIDE SEQUENCE [LARGE SCALE GENOMIC DNA]</scope>
</reference>
<evidence type="ECO:0000256" key="4">
    <source>
        <dbReference type="ARBA" id="ARBA00022618"/>
    </source>
</evidence>
<name>A0A2H0W2E3_9BACT</name>
<feature type="domain" description="Enolpyruvate transferase" evidence="14">
    <location>
        <begin position="7"/>
        <end position="406"/>
    </location>
</feature>
<keyword evidence="3 12" id="KW-0963">Cytoplasm</keyword>
<dbReference type="InterPro" id="IPR001986">
    <property type="entry name" value="Enolpyruvate_Tfrase_dom"/>
</dbReference>
<dbReference type="GO" id="GO:0019277">
    <property type="term" value="P:UDP-N-acetylgalactosamine biosynthetic process"/>
    <property type="evidence" value="ECO:0007669"/>
    <property type="project" value="InterPro"/>
</dbReference>
<comment type="pathway">
    <text evidence="2 12">Cell wall biogenesis; peptidoglycan biosynthesis.</text>
</comment>
<feature type="binding site" evidence="12">
    <location>
        <begin position="22"/>
        <end position="23"/>
    </location>
    <ligand>
        <name>phosphoenolpyruvate</name>
        <dbReference type="ChEBI" id="CHEBI:58702"/>
    </ligand>
</feature>
<keyword evidence="8 12" id="KW-0131">Cell cycle</keyword>
<feature type="binding site" evidence="12">
    <location>
        <position position="93"/>
    </location>
    <ligand>
        <name>UDP-N-acetyl-alpha-D-glucosamine</name>
        <dbReference type="ChEBI" id="CHEBI:57705"/>
    </ligand>
</feature>
<dbReference type="UniPathway" id="UPA00219"/>
<evidence type="ECO:0000313" key="15">
    <source>
        <dbReference type="EMBL" id="PIS05533.1"/>
    </source>
</evidence>
<evidence type="ECO:0000256" key="13">
    <source>
        <dbReference type="PROSITE-ProRule" id="PRU00023"/>
    </source>
</evidence>
<evidence type="ECO:0000256" key="9">
    <source>
        <dbReference type="ARBA" id="ARBA00023316"/>
    </source>
</evidence>
<dbReference type="AlphaFoldDB" id="A0A2H0W2E3"/>
<evidence type="ECO:0000256" key="7">
    <source>
        <dbReference type="ARBA" id="ARBA00022984"/>
    </source>
</evidence>
<sequence length="418" mass="45098">MSTLVIEGGQALKGEVLISGMKNAATPLIAAALLTSQDCILNNVPRISDVESMLDILKSLKVKVEWTADRQLTINAAHADLKNINQTAVKKMRSSILLVGPLLSRFKELKILEPGGCIIGKRPIDTHLQALSQLGIQANQTNDSIELNAKKMKSGLVVLSEFSVTATENIIMAAVLAEGKTVVKLAAHEPHVQKLIECLQQMGADIKTLDSSTVIIEGIDSLQGYNFDVISDQIEIGTFLALAAATKSELSLTPVQPEYLDSILSKASEVGVNWELKNDSLKIKQSKNLRAFKLQTMPYPGFPTDLQAPFGVLATQCQGMSLIHDPLYEGRLGYVNELVKMGANATICDPHRVIVAGPSKLRGTNIKTLDLRAGATMVIAGLVAEGKTTIADVEIIDRGYENLDQRLASVGAKIKRID</sequence>
<dbReference type="EMBL" id="PEZZ01000004">
    <property type="protein sequence ID" value="PIS05533.1"/>
    <property type="molecule type" value="Genomic_DNA"/>
</dbReference>
<comment type="caution">
    <text evidence="12">Lacks conserved residue(s) required for the propagation of feature annotation.</text>
</comment>
<comment type="similarity">
    <text evidence="10 12">Belongs to the EPSP synthase family. MurA subfamily.</text>
</comment>
<dbReference type="InterPro" id="IPR002110">
    <property type="entry name" value="Ankyrin_rpt"/>
</dbReference>
<organism evidence="15 16">
    <name type="scientific">Candidatus Buchananbacteria bacterium CG10_big_fil_rev_8_21_14_0_10_42_9</name>
    <dbReference type="NCBI Taxonomy" id="1974526"/>
    <lineage>
        <taxon>Bacteria</taxon>
        <taxon>Candidatus Buchananiibacteriota</taxon>
    </lineage>
</organism>
<dbReference type="InterPro" id="IPR013792">
    <property type="entry name" value="RNA3'P_cycl/enolpyr_Trfase_a/b"/>
</dbReference>
<comment type="function">
    <text evidence="12">Cell wall formation. Adds enolpyruvyl to UDP-N-acetylglucosamine.</text>
</comment>
<comment type="caution">
    <text evidence="15">The sequence shown here is derived from an EMBL/GenBank/DDBJ whole genome shotgun (WGS) entry which is preliminary data.</text>
</comment>
<dbReference type="GO" id="GO:0009252">
    <property type="term" value="P:peptidoglycan biosynthetic process"/>
    <property type="evidence" value="ECO:0007669"/>
    <property type="project" value="UniProtKB-UniRule"/>
</dbReference>
<dbReference type="GO" id="GO:0051301">
    <property type="term" value="P:cell division"/>
    <property type="evidence" value="ECO:0007669"/>
    <property type="project" value="UniProtKB-KW"/>
</dbReference>
<comment type="subcellular location">
    <subcellularLocation>
        <location evidence="1 12">Cytoplasm</location>
    </subcellularLocation>
</comment>
<keyword evidence="12" id="KW-0670">Pyruvate</keyword>
<dbReference type="InterPro" id="IPR036968">
    <property type="entry name" value="Enolpyruvate_Tfrase_sf"/>
</dbReference>
<evidence type="ECO:0000256" key="12">
    <source>
        <dbReference type="HAMAP-Rule" id="MF_00111"/>
    </source>
</evidence>
<keyword evidence="4 12" id="KW-0132">Cell division</keyword>
<dbReference type="EC" id="2.5.1.7" evidence="12"/>
<dbReference type="GO" id="GO:0008760">
    <property type="term" value="F:UDP-N-acetylglucosamine 1-carboxyvinyltransferase activity"/>
    <property type="evidence" value="ECO:0007669"/>
    <property type="project" value="UniProtKB-UniRule"/>
</dbReference>
<dbReference type="GO" id="GO:0008360">
    <property type="term" value="P:regulation of cell shape"/>
    <property type="evidence" value="ECO:0007669"/>
    <property type="project" value="UniProtKB-KW"/>
</dbReference>
<evidence type="ECO:0000259" key="14">
    <source>
        <dbReference type="Pfam" id="PF00275"/>
    </source>
</evidence>
<feature type="modified residue" description="2-(S-cysteinyl)pyruvic acid O-phosphothioketal" evidence="12">
    <location>
        <position position="117"/>
    </location>
</feature>